<dbReference type="Proteomes" id="UP000009183">
    <property type="component" value="Chromosome 2"/>
</dbReference>
<keyword evidence="3" id="KW-1185">Reference proteome</keyword>
<keyword evidence="1" id="KW-0472">Membrane</keyword>
<protein>
    <submittedName>
        <fullName evidence="2">Uncharacterized protein</fullName>
    </submittedName>
</protein>
<dbReference type="AlphaFoldDB" id="D7TVA5"/>
<reference evidence="3" key="1">
    <citation type="journal article" date="2007" name="Nature">
        <title>The grapevine genome sequence suggests ancestral hexaploidization in major angiosperm phyla.</title>
        <authorList>
            <consortium name="The French-Italian Public Consortium for Grapevine Genome Characterization."/>
            <person name="Jaillon O."/>
            <person name="Aury J.-M."/>
            <person name="Noel B."/>
            <person name="Policriti A."/>
            <person name="Clepet C."/>
            <person name="Casagrande A."/>
            <person name="Choisne N."/>
            <person name="Aubourg S."/>
            <person name="Vitulo N."/>
            <person name="Jubin C."/>
            <person name="Vezzi A."/>
            <person name="Legeai F."/>
            <person name="Hugueney P."/>
            <person name="Dasilva C."/>
            <person name="Horner D."/>
            <person name="Mica E."/>
            <person name="Jublot D."/>
            <person name="Poulain J."/>
            <person name="Bruyere C."/>
            <person name="Billault A."/>
            <person name="Segurens B."/>
            <person name="Gouyvenoux M."/>
            <person name="Ugarte E."/>
            <person name="Cattonaro F."/>
            <person name="Anthouard V."/>
            <person name="Vico V."/>
            <person name="Del Fabbro C."/>
            <person name="Alaux M."/>
            <person name="Di Gaspero G."/>
            <person name="Dumas V."/>
            <person name="Felice N."/>
            <person name="Paillard S."/>
            <person name="Juman I."/>
            <person name="Moroldo M."/>
            <person name="Scalabrin S."/>
            <person name="Canaguier A."/>
            <person name="Le Clainche I."/>
            <person name="Malacrida G."/>
            <person name="Durand E."/>
            <person name="Pesole G."/>
            <person name="Laucou V."/>
            <person name="Chatelet P."/>
            <person name="Merdinoglu D."/>
            <person name="Delledonne M."/>
            <person name="Pezzotti M."/>
            <person name="Lecharny A."/>
            <person name="Scarpelli C."/>
            <person name="Artiguenave F."/>
            <person name="Pe M.E."/>
            <person name="Valle G."/>
            <person name="Morgante M."/>
            <person name="Caboche M."/>
            <person name="Adam-Blondon A.-F."/>
            <person name="Weissenbach J."/>
            <person name="Quetier F."/>
            <person name="Wincker P."/>
        </authorList>
    </citation>
    <scope>NUCLEOTIDE SEQUENCE [LARGE SCALE GENOMIC DNA]</scope>
    <source>
        <strain evidence="3">cv. Pinot noir / PN40024</strain>
    </source>
</reference>
<keyword evidence="1" id="KW-0812">Transmembrane</keyword>
<dbReference type="PaxDb" id="29760-VIT_02s0025g00870.t01"/>
<gene>
    <name evidence="2" type="ordered locus">VIT_02s0025g00870</name>
</gene>
<evidence type="ECO:0000313" key="2">
    <source>
        <dbReference type="EMBL" id="CBI34430.3"/>
    </source>
</evidence>
<feature type="transmembrane region" description="Helical" evidence="1">
    <location>
        <begin position="52"/>
        <end position="72"/>
    </location>
</feature>
<dbReference type="HOGENOM" id="CLU_2627006_0_0_1"/>
<organism evidence="2 3">
    <name type="scientific">Vitis vinifera</name>
    <name type="common">Grape</name>
    <dbReference type="NCBI Taxonomy" id="29760"/>
    <lineage>
        <taxon>Eukaryota</taxon>
        <taxon>Viridiplantae</taxon>
        <taxon>Streptophyta</taxon>
        <taxon>Embryophyta</taxon>
        <taxon>Tracheophyta</taxon>
        <taxon>Spermatophyta</taxon>
        <taxon>Magnoliopsida</taxon>
        <taxon>eudicotyledons</taxon>
        <taxon>Gunneridae</taxon>
        <taxon>Pentapetalae</taxon>
        <taxon>rosids</taxon>
        <taxon>Vitales</taxon>
        <taxon>Vitaceae</taxon>
        <taxon>Viteae</taxon>
        <taxon>Vitis</taxon>
    </lineage>
</organism>
<keyword evidence="1" id="KW-1133">Transmembrane helix</keyword>
<dbReference type="InParanoid" id="D7TVA5"/>
<proteinExistence type="predicted"/>
<name>D7TVA5_VITVI</name>
<dbReference type="EMBL" id="FN596251">
    <property type="protein sequence ID" value="CBI34430.3"/>
    <property type="molecule type" value="Genomic_DNA"/>
</dbReference>
<sequence>MNVFFDLMEGCNQLQFSSLDLLCLNVENEHKVGWVCECVRVKKGKTQDSSHCLCLGMTMFLFPCLLTIPGSFPIHKYH</sequence>
<accession>D7TVA5</accession>
<evidence type="ECO:0000256" key="1">
    <source>
        <dbReference type="SAM" id="Phobius"/>
    </source>
</evidence>
<evidence type="ECO:0000313" key="3">
    <source>
        <dbReference type="Proteomes" id="UP000009183"/>
    </source>
</evidence>